<gene>
    <name evidence="4" type="ORF">JQS30_10915</name>
</gene>
<name>A0A895XLL5_9ACTN</name>
<reference evidence="4" key="1">
    <citation type="submission" date="2021-02" db="EMBL/GenBank/DDBJ databases">
        <title>Natronoglycomyces albus gen. nov., sp. nov, a haloalkaliphilic actinobacterium from a soda solonchak soil.</title>
        <authorList>
            <person name="Sorokin D.Y."/>
            <person name="Khijniak T.V."/>
            <person name="Zakharycheva A.P."/>
            <person name="Boueva O.V."/>
            <person name="Ariskina E.V."/>
            <person name="Hahnke R.L."/>
            <person name="Bunk B."/>
            <person name="Sproer C."/>
            <person name="Schumann P."/>
            <person name="Evtushenko L.I."/>
            <person name="Kublanov I.V."/>
        </authorList>
    </citation>
    <scope>NUCLEOTIDE SEQUENCE</scope>
    <source>
        <strain evidence="4">DSM 106290</strain>
    </source>
</reference>
<dbReference type="KEGG" id="nav:JQS30_10915"/>
<dbReference type="Gene3D" id="3.40.50.720">
    <property type="entry name" value="NAD(P)-binding Rossmann-like Domain"/>
    <property type="match status" value="1"/>
</dbReference>
<evidence type="ECO:0000313" key="5">
    <source>
        <dbReference type="Proteomes" id="UP000662939"/>
    </source>
</evidence>
<organism evidence="4 5">
    <name type="scientific">Natronoglycomyces albus</name>
    <dbReference type="NCBI Taxonomy" id="2811108"/>
    <lineage>
        <taxon>Bacteria</taxon>
        <taxon>Bacillati</taxon>
        <taxon>Actinomycetota</taxon>
        <taxon>Actinomycetes</taxon>
        <taxon>Glycomycetales</taxon>
        <taxon>Glycomycetaceae</taxon>
        <taxon>Natronoglycomyces</taxon>
    </lineage>
</organism>
<sequence>MGKTVLITGAGRGLGKALAAEFTQRGDRVVAHARSAEALREVPHDKALITDLSQPESLTKAVDKAHIDTLDAIVHNAGVAAISAVADLSVDQWQDHMNVNVIAPAELTRLLLPQLRQSRGHVVFVNSGAGLRTGPQWSAYGASKHALRSMADALRVEEQANGVRVTSVYPSHFDTDMQRKVRHAVGSDYDPQRATTPETIAWYIASFVHAPADGVVNEVRIEPPNPLPIKPRD</sequence>
<dbReference type="PANTHER" id="PTHR44196">
    <property type="entry name" value="DEHYDROGENASE/REDUCTASE SDR FAMILY MEMBER 7B"/>
    <property type="match status" value="1"/>
</dbReference>
<dbReference type="AlphaFoldDB" id="A0A895XLL5"/>
<keyword evidence="2" id="KW-0560">Oxidoreductase</keyword>
<dbReference type="InterPro" id="IPR057326">
    <property type="entry name" value="KR_dom"/>
</dbReference>
<dbReference type="InterPro" id="IPR036291">
    <property type="entry name" value="NAD(P)-bd_dom_sf"/>
</dbReference>
<dbReference type="PANTHER" id="PTHR44196:SF1">
    <property type="entry name" value="DEHYDROGENASE_REDUCTASE SDR FAMILY MEMBER 7B"/>
    <property type="match status" value="1"/>
</dbReference>
<keyword evidence="5" id="KW-1185">Reference proteome</keyword>
<dbReference type="PRINTS" id="PR00081">
    <property type="entry name" value="GDHRDH"/>
</dbReference>
<dbReference type="EMBL" id="CP070496">
    <property type="protein sequence ID" value="QSB04309.1"/>
    <property type="molecule type" value="Genomic_DNA"/>
</dbReference>
<dbReference type="Proteomes" id="UP000662939">
    <property type="component" value="Chromosome"/>
</dbReference>
<evidence type="ECO:0000256" key="2">
    <source>
        <dbReference type="ARBA" id="ARBA00023002"/>
    </source>
</evidence>
<feature type="domain" description="Ketoreductase" evidence="3">
    <location>
        <begin position="3"/>
        <end position="173"/>
    </location>
</feature>
<protein>
    <submittedName>
        <fullName evidence="4">SDR family oxidoreductase</fullName>
    </submittedName>
</protein>
<evidence type="ECO:0000256" key="1">
    <source>
        <dbReference type="ARBA" id="ARBA00006484"/>
    </source>
</evidence>
<dbReference type="PROSITE" id="PS00061">
    <property type="entry name" value="ADH_SHORT"/>
    <property type="match status" value="1"/>
</dbReference>
<comment type="similarity">
    <text evidence="1">Belongs to the short-chain dehydrogenases/reductases (SDR) family.</text>
</comment>
<dbReference type="InterPro" id="IPR020904">
    <property type="entry name" value="Sc_DH/Rdtase_CS"/>
</dbReference>
<dbReference type="Pfam" id="PF00106">
    <property type="entry name" value="adh_short"/>
    <property type="match status" value="1"/>
</dbReference>
<dbReference type="SUPFAM" id="SSF51735">
    <property type="entry name" value="NAD(P)-binding Rossmann-fold domains"/>
    <property type="match status" value="1"/>
</dbReference>
<dbReference type="RefSeq" id="WP_213170307.1">
    <property type="nucleotide sequence ID" value="NZ_CP070496.1"/>
</dbReference>
<proteinExistence type="inferred from homology"/>
<dbReference type="CDD" id="cd05233">
    <property type="entry name" value="SDR_c"/>
    <property type="match status" value="1"/>
</dbReference>
<evidence type="ECO:0000313" key="4">
    <source>
        <dbReference type="EMBL" id="QSB04309.1"/>
    </source>
</evidence>
<dbReference type="SMART" id="SM00822">
    <property type="entry name" value="PKS_KR"/>
    <property type="match status" value="1"/>
</dbReference>
<dbReference type="NCBIfam" id="NF006073">
    <property type="entry name" value="PRK08219.1"/>
    <property type="match status" value="1"/>
</dbReference>
<accession>A0A895XLL5</accession>
<evidence type="ECO:0000259" key="3">
    <source>
        <dbReference type="SMART" id="SM00822"/>
    </source>
</evidence>
<dbReference type="GO" id="GO:0016020">
    <property type="term" value="C:membrane"/>
    <property type="evidence" value="ECO:0007669"/>
    <property type="project" value="TreeGrafter"/>
</dbReference>
<dbReference type="GO" id="GO:0016491">
    <property type="term" value="F:oxidoreductase activity"/>
    <property type="evidence" value="ECO:0007669"/>
    <property type="project" value="UniProtKB-KW"/>
</dbReference>
<dbReference type="InterPro" id="IPR002347">
    <property type="entry name" value="SDR_fam"/>
</dbReference>